<feature type="compositionally biased region" description="Low complexity" evidence="1">
    <location>
        <begin position="46"/>
        <end position="56"/>
    </location>
</feature>
<dbReference type="EMBL" id="WJXW01000017">
    <property type="protein sequence ID" value="KAF9728962.1"/>
    <property type="molecule type" value="Genomic_DNA"/>
</dbReference>
<dbReference type="AlphaFoldDB" id="A0A9P6KJN5"/>
<feature type="compositionally biased region" description="Low complexity" evidence="1">
    <location>
        <begin position="14"/>
        <end position="29"/>
    </location>
</feature>
<accession>A0A9P6KJN5</accession>
<feature type="compositionally biased region" description="Basic residues" evidence="1">
    <location>
        <begin position="63"/>
        <end position="73"/>
    </location>
</feature>
<sequence length="210" mass="21971">MKIGNQRPTARDGSTSTSTSTSTQQSASQNFRPAKELPHLVDVPATSSSSSSSSTSPPQTHPRVLHAHAHHHEAPRTASPQPTPTPTPHHGRPISPHPHPHPPPSPAGPRAYAADSPIALLRHINAAYPPIIDATLHMGMLVKDLHEKMAVCRGWCEAAVEAGIGDEPAVRGTLAALGRLRFVVPRGVGANWIGLEGEGVGVGVDEGRGG</sequence>
<evidence type="ECO:0000256" key="1">
    <source>
        <dbReference type="SAM" id="MobiDB-lite"/>
    </source>
</evidence>
<gene>
    <name evidence="2" type="ORF">PMIN01_12652</name>
</gene>
<evidence type="ECO:0000313" key="3">
    <source>
        <dbReference type="Proteomes" id="UP000756921"/>
    </source>
</evidence>
<dbReference type="OrthoDB" id="10402540at2759"/>
<feature type="region of interest" description="Disordered" evidence="1">
    <location>
        <begin position="1"/>
        <end position="112"/>
    </location>
</feature>
<dbReference type="Proteomes" id="UP000756921">
    <property type="component" value="Unassembled WGS sequence"/>
</dbReference>
<feature type="compositionally biased region" description="Pro residues" evidence="1">
    <location>
        <begin position="95"/>
        <end position="107"/>
    </location>
</feature>
<comment type="caution">
    <text evidence="2">The sequence shown here is derived from an EMBL/GenBank/DDBJ whole genome shotgun (WGS) entry which is preliminary data.</text>
</comment>
<keyword evidence="3" id="KW-1185">Reference proteome</keyword>
<protein>
    <submittedName>
        <fullName evidence="2">Uncharacterized protein</fullName>
    </submittedName>
</protein>
<reference evidence="2" key="1">
    <citation type="journal article" date="2020" name="Mol. Plant Microbe Interact.">
        <title>Genome Sequence of the Biocontrol Agent Coniothyrium minitans strain Conio (IMI 134523).</title>
        <authorList>
            <person name="Patel D."/>
            <person name="Shittu T.A."/>
            <person name="Baroncelli R."/>
            <person name="Muthumeenakshi S."/>
            <person name="Osborne T.H."/>
            <person name="Janganan T.K."/>
            <person name="Sreenivasaprasad S."/>
        </authorList>
    </citation>
    <scope>NUCLEOTIDE SEQUENCE</scope>
    <source>
        <strain evidence="2">Conio</strain>
    </source>
</reference>
<evidence type="ECO:0000313" key="2">
    <source>
        <dbReference type="EMBL" id="KAF9728962.1"/>
    </source>
</evidence>
<name>A0A9P6KJN5_9PLEO</name>
<organism evidence="2 3">
    <name type="scientific">Paraphaeosphaeria minitans</name>
    <dbReference type="NCBI Taxonomy" id="565426"/>
    <lineage>
        <taxon>Eukaryota</taxon>
        <taxon>Fungi</taxon>
        <taxon>Dikarya</taxon>
        <taxon>Ascomycota</taxon>
        <taxon>Pezizomycotina</taxon>
        <taxon>Dothideomycetes</taxon>
        <taxon>Pleosporomycetidae</taxon>
        <taxon>Pleosporales</taxon>
        <taxon>Massarineae</taxon>
        <taxon>Didymosphaeriaceae</taxon>
        <taxon>Paraphaeosphaeria</taxon>
    </lineage>
</organism>
<proteinExistence type="predicted"/>